<keyword evidence="11" id="KW-1185">Reference proteome</keyword>
<feature type="domain" description="Pyruvate/ketoisovalerate oxidoreductase catalytic" evidence="7">
    <location>
        <begin position="711"/>
        <end position="896"/>
    </location>
</feature>
<dbReference type="SUPFAM" id="SSF52922">
    <property type="entry name" value="TK C-terminal domain-like"/>
    <property type="match status" value="1"/>
</dbReference>
<evidence type="ECO:0000313" key="10">
    <source>
        <dbReference type="EMBL" id="MEQ7154567.1"/>
    </source>
</evidence>
<feature type="domain" description="Thiamine pyrophosphate enzyme TPP-binding" evidence="8">
    <location>
        <begin position="439"/>
        <end position="528"/>
    </location>
</feature>
<dbReference type="RefSeq" id="WP_349683732.1">
    <property type="nucleotide sequence ID" value="NZ_JBEGDD010000003.1"/>
</dbReference>
<evidence type="ECO:0000256" key="6">
    <source>
        <dbReference type="ARBA" id="ARBA00023014"/>
    </source>
</evidence>
<evidence type="ECO:0000256" key="2">
    <source>
        <dbReference type="ARBA" id="ARBA00022485"/>
    </source>
</evidence>
<dbReference type="SUPFAM" id="SSF53323">
    <property type="entry name" value="Pyruvate-ferredoxin oxidoreductase, PFOR, domain III"/>
    <property type="match status" value="1"/>
</dbReference>
<dbReference type="EMBL" id="JBEGDD010000003">
    <property type="protein sequence ID" value="MEQ7154567.1"/>
    <property type="molecule type" value="Genomic_DNA"/>
</dbReference>
<dbReference type="InterPro" id="IPR002869">
    <property type="entry name" value="Pyrv_flavodox_OxRed_cen"/>
</dbReference>
<dbReference type="CDD" id="cd07034">
    <property type="entry name" value="TPP_PYR_PFOR_IOR-alpha_like"/>
    <property type="match status" value="1"/>
</dbReference>
<dbReference type="NCBIfam" id="NF009588">
    <property type="entry name" value="PRK13029.1"/>
    <property type="match status" value="1"/>
</dbReference>
<keyword evidence="2" id="KW-0004">4Fe-4S</keyword>
<keyword evidence="2" id="KW-0479">Metal-binding</keyword>
<dbReference type="InterPro" id="IPR002880">
    <property type="entry name" value="Pyrv_Fd/Flavodoxin_OxRdtase_N"/>
</dbReference>
<feature type="domain" description="DUF6537" evidence="9">
    <location>
        <begin position="922"/>
        <end position="1121"/>
    </location>
</feature>
<proteinExistence type="predicted"/>
<organism evidence="10 11">
    <name type="scientific">Brevundimonas aurifodinae</name>
    <dbReference type="NCBI Taxonomy" id="1508312"/>
    <lineage>
        <taxon>Bacteria</taxon>
        <taxon>Pseudomonadati</taxon>
        <taxon>Pseudomonadota</taxon>
        <taxon>Alphaproteobacteria</taxon>
        <taxon>Caulobacterales</taxon>
        <taxon>Caulobacteraceae</taxon>
        <taxon>Brevundimonas</taxon>
    </lineage>
</organism>
<dbReference type="Proteomes" id="UP001445732">
    <property type="component" value="Unassembled WGS sequence"/>
</dbReference>
<evidence type="ECO:0000259" key="9">
    <source>
        <dbReference type="Pfam" id="PF20169"/>
    </source>
</evidence>
<sequence length="1137" mass="121087">MAYDAARTTAFVTGTEALVRLALIQAARDAAAGLKTGGFISGYRGSPLATYDFLLERARPQLEAAGIHFQPGLNEDLAATAVWGSQQIGLLPGSKHQGVFGLWYGKGPGVDRSLDAIKHANHYGVSPHGGVLALAGDDHGCVSSTLPHQSDLALMAALVPVVYPADVQDLLDLGVLGLAMSRYSGAWVGLKCVTDVVEGAATVDVAPDRIKIVAPAHELPAGGLHMRWPDDSHAAERRAATDRLDAVAAFARANPFDRLIMGAQSAPLGIIASGKAYADLRQAMEALGIDGAAAETLGLAVYKMGLVWPIEGEGVRRFAQGRQELLILEEKRPIIEDQIAVLFRNDDVRPRLVGKHDETGAALVPSYGELDADIVARILVARLARLGVDTSMLAGRSETVQASMTTGGAPGPVRAPFFCSGCPHNTSTVVPEGSRAVGGIGCHAMVLSDPARRTAFITHMGGEGAHWIGQQAFTHENHVFQNLGDGTYHHSGSLAVRAAVAAKANVTFKILYNDAIAMTGGQGFDGPLDAARITRQMASEGVAKIVVVADDPSKYPSGTEFAPGVSVRPRRDIELVQRELRDVPGVTVLVYDQVCAAENRRRRKRGLAVDPPVRAFINPAVCEGCGDCSVQSNCIAIKPLETDWGRKRAIDQSSCNKDLSCLKGFCPSFVTVHGGRPRRTAKRRLEASDIPAPPTISAVTSPVNILVAGIGGSGVLTLGAILGRAAHIQGLAATELDYTGLAQKNGAVMSHIRLAPRPDLLHATKIPPGSADVLLACDAVVATSRAALSRLSNGGTRTVLNATVQPTALFIKDRDAVLPEQRMQELLASNAIESATVPAASLAVRLLGDAILANMLMLGWAWQKGWIPLELTAIETAIEQNGAAIDDNKQAFAWGRRLAHDAPSVFAILDAASEPEGPLPADTLIERRIAFLTAYQNRSYAEDYRRFTAKVAGEEKKRLGAVGPITEAVAANLAKLMAYKDEYEVARLYSDGTFKAQLDAQFEEVERVTYHLAPPILSDTDPVNGRPRKREFGPWMGSMFALLARLRWLRGTPLDPFGYSEERRMERGLVQEYRRAVTSALAILTPATEAQVLEIARAADAIRGFGPVKAAAVVAYRSRMAQLAATKADAPANRAAA</sequence>
<evidence type="ECO:0000256" key="1">
    <source>
        <dbReference type="ARBA" id="ARBA00022448"/>
    </source>
</evidence>
<evidence type="ECO:0000259" key="8">
    <source>
        <dbReference type="Pfam" id="PF02775"/>
    </source>
</evidence>
<evidence type="ECO:0000259" key="7">
    <source>
        <dbReference type="Pfam" id="PF01558"/>
    </source>
</evidence>
<name>A0ABV1NL33_9CAUL</name>
<dbReference type="PANTHER" id="PTHR48084">
    <property type="entry name" value="2-OXOGLUTARATE OXIDOREDUCTASE SUBUNIT KORB-RELATED"/>
    <property type="match status" value="1"/>
</dbReference>
<dbReference type="Gene3D" id="3.40.920.10">
    <property type="entry name" value="Pyruvate-ferredoxin oxidoreductase, PFOR, domain III"/>
    <property type="match status" value="1"/>
</dbReference>
<keyword evidence="3" id="KW-0249">Electron transport</keyword>
<keyword evidence="1" id="KW-0813">Transport</keyword>
<protein>
    <submittedName>
        <fullName evidence="10">Indolepyruvate ferredoxin oxidoreductase family protein</fullName>
    </submittedName>
</protein>
<dbReference type="PANTHER" id="PTHR48084:SF3">
    <property type="entry name" value="SUBUNIT OF PYRUVATE:FLAVODOXIN OXIDOREDUCTASE"/>
    <property type="match status" value="1"/>
</dbReference>
<dbReference type="InterPro" id="IPR019752">
    <property type="entry name" value="Pyrv/ketoisovalerate_OxRed_cat"/>
</dbReference>
<dbReference type="InterPro" id="IPR046667">
    <property type="entry name" value="DUF6537"/>
</dbReference>
<reference evidence="10 11" key="1">
    <citation type="submission" date="2024-06" db="EMBL/GenBank/DDBJ databases">
        <title>Brevundimonas sp. C11.</title>
        <authorList>
            <person name="Maltman C."/>
        </authorList>
    </citation>
    <scope>NUCLEOTIDE SEQUENCE [LARGE SCALE GENOMIC DNA]</scope>
    <source>
        <strain evidence="10 11">C11</strain>
    </source>
</reference>
<keyword evidence="4" id="KW-0560">Oxidoreductase</keyword>
<keyword evidence="6" id="KW-0411">Iron-sulfur</keyword>
<dbReference type="SUPFAM" id="SSF52518">
    <property type="entry name" value="Thiamin diphosphate-binding fold (THDP-binding)"/>
    <property type="match status" value="2"/>
</dbReference>
<evidence type="ECO:0000256" key="3">
    <source>
        <dbReference type="ARBA" id="ARBA00022982"/>
    </source>
</evidence>
<comment type="caution">
    <text evidence="10">The sequence shown here is derived from an EMBL/GenBank/DDBJ whole genome shotgun (WGS) entry which is preliminary data.</text>
</comment>
<evidence type="ECO:0000313" key="11">
    <source>
        <dbReference type="Proteomes" id="UP001445732"/>
    </source>
</evidence>
<dbReference type="InterPro" id="IPR051457">
    <property type="entry name" value="2-oxoacid:Fd_oxidoreductase"/>
</dbReference>
<dbReference type="Pfam" id="PF20169">
    <property type="entry name" value="DUF6537"/>
    <property type="match status" value="1"/>
</dbReference>
<dbReference type="Pfam" id="PF01558">
    <property type="entry name" value="POR"/>
    <property type="match status" value="1"/>
</dbReference>
<accession>A0ABV1NL33</accession>
<dbReference type="NCBIfam" id="NF009589">
    <property type="entry name" value="PRK13030.1"/>
    <property type="match status" value="1"/>
</dbReference>
<dbReference type="Pfam" id="PF02775">
    <property type="entry name" value="TPP_enzyme_C"/>
    <property type="match status" value="1"/>
</dbReference>
<evidence type="ECO:0000256" key="4">
    <source>
        <dbReference type="ARBA" id="ARBA00023002"/>
    </source>
</evidence>
<dbReference type="InterPro" id="IPR029061">
    <property type="entry name" value="THDP-binding"/>
</dbReference>
<dbReference type="InterPro" id="IPR011766">
    <property type="entry name" value="TPP_enzyme_TPP-bd"/>
</dbReference>
<keyword evidence="5" id="KW-0408">Iron</keyword>
<dbReference type="InterPro" id="IPR009014">
    <property type="entry name" value="Transketo_C/PFOR_II"/>
</dbReference>
<evidence type="ECO:0000256" key="5">
    <source>
        <dbReference type="ARBA" id="ARBA00023004"/>
    </source>
</evidence>
<gene>
    <name evidence="10" type="ORF">ABN401_05005</name>
</gene>
<dbReference type="Gene3D" id="3.40.50.970">
    <property type="match status" value="1"/>
</dbReference>